<dbReference type="AlphaFoldDB" id="A0A833LVD1"/>
<dbReference type="PANTHER" id="PTHR43133:SF8">
    <property type="entry name" value="RNA POLYMERASE SIGMA FACTOR HI_1459-RELATED"/>
    <property type="match status" value="1"/>
</dbReference>
<dbReference type="Pfam" id="PF04542">
    <property type="entry name" value="Sigma70_r2"/>
    <property type="match status" value="1"/>
</dbReference>
<evidence type="ECO:0000256" key="4">
    <source>
        <dbReference type="ARBA" id="ARBA00023125"/>
    </source>
</evidence>
<evidence type="ECO:0000256" key="5">
    <source>
        <dbReference type="ARBA" id="ARBA00023163"/>
    </source>
</evidence>
<feature type="domain" description="RNA polymerase sigma-70 region 2" evidence="6">
    <location>
        <begin position="7"/>
        <end position="74"/>
    </location>
</feature>
<evidence type="ECO:0000256" key="2">
    <source>
        <dbReference type="ARBA" id="ARBA00023015"/>
    </source>
</evidence>
<keyword evidence="3" id="KW-0731">Sigma factor</keyword>
<keyword evidence="5" id="KW-0804">Transcription</keyword>
<keyword evidence="2" id="KW-0805">Transcription regulation</keyword>
<dbReference type="Gene3D" id="1.10.10.10">
    <property type="entry name" value="Winged helix-like DNA-binding domain superfamily/Winged helix DNA-binding domain"/>
    <property type="match status" value="1"/>
</dbReference>
<comment type="caution">
    <text evidence="8">The sequence shown here is derived from an EMBL/GenBank/DDBJ whole genome shotgun (WGS) entry which is preliminary data.</text>
</comment>
<dbReference type="SUPFAM" id="SSF88946">
    <property type="entry name" value="Sigma2 domain of RNA polymerase sigma factors"/>
    <property type="match status" value="1"/>
</dbReference>
<organism evidence="8 9">
    <name type="scientific">Leptonema illini</name>
    <dbReference type="NCBI Taxonomy" id="183"/>
    <lineage>
        <taxon>Bacteria</taxon>
        <taxon>Pseudomonadati</taxon>
        <taxon>Spirochaetota</taxon>
        <taxon>Spirochaetia</taxon>
        <taxon>Leptospirales</taxon>
        <taxon>Leptospiraceae</taxon>
        <taxon>Leptonema</taxon>
    </lineage>
</organism>
<dbReference type="InterPro" id="IPR013324">
    <property type="entry name" value="RNA_pol_sigma_r3/r4-like"/>
</dbReference>
<feature type="domain" description="RNA polymerase sigma factor 70 region 4 type 2" evidence="7">
    <location>
        <begin position="101"/>
        <end position="151"/>
    </location>
</feature>
<dbReference type="InterPro" id="IPR039425">
    <property type="entry name" value="RNA_pol_sigma-70-like"/>
</dbReference>
<proteinExistence type="inferred from homology"/>
<evidence type="ECO:0000259" key="7">
    <source>
        <dbReference type="Pfam" id="PF08281"/>
    </source>
</evidence>
<evidence type="ECO:0000313" key="8">
    <source>
        <dbReference type="EMBL" id="KAB2928528.1"/>
    </source>
</evidence>
<evidence type="ECO:0000256" key="3">
    <source>
        <dbReference type="ARBA" id="ARBA00023082"/>
    </source>
</evidence>
<dbReference type="Gene3D" id="1.10.1740.10">
    <property type="match status" value="1"/>
</dbReference>
<dbReference type="GO" id="GO:0006352">
    <property type="term" value="P:DNA-templated transcription initiation"/>
    <property type="evidence" value="ECO:0007669"/>
    <property type="project" value="InterPro"/>
</dbReference>
<dbReference type="GO" id="GO:0003677">
    <property type="term" value="F:DNA binding"/>
    <property type="evidence" value="ECO:0007669"/>
    <property type="project" value="UniProtKB-KW"/>
</dbReference>
<dbReference type="InterPro" id="IPR014284">
    <property type="entry name" value="RNA_pol_sigma-70_dom"/>
</dbReference>
<dbReference type="InterPro" id="IPR013249">
    <property type="entry name" value="RNA_pol_sigma70_r4_t2"/>
</dbReference>
<evidence type="ECO:0000256" key="1">
    <source>
        <dbReference type="ARBA" id="ARBA00010641"/>
    </source>
</evidence>
<dbReference type="InterPro" id="IPR013325">
    <property type="entry name" value="RNA_pol_sigma_r2"/>
</dbReference>
<reference evidence="8 9" key="1">
    <citation type="submission" date="2019-10" db="EMBL/GenBank/DDBJ databases">
        <title>Extracellular Electron Transfer in a Candidatus Methanoperedens spp. Enrichment Culture.</title>
        <authorList>
            <person name="Berger S."/>
            <person name="Rangel Shaw D."/>
            <person name="Berben T."/>
            <person name="In 'T Zandt M."/>
            <person name="Frank J."/>
            <person name="Reimann J."/>
            <person name="Jetten M.S.M."/>
            <person name="Welte C.U."/>
        </authorList>
    </citation>
    <scope>NUCLEOTIDE SEQUENCE [LARGE SCALE GENOMIC DNA]</scope>
    <source>
        <strain evidence="8">SB12</strain>
    </source>
</reference>
<dbReference type="InterPro" id="IPR007627">
    <property type="entry name" value="RNA_pol_sigma70_r2"/>
</dbReference>
<dbReference type="NCBIfam" id="TIGR02937">
    <property type="entry name" value="sigma70-ECF"/>
    <property type="match status" value="1"/>
</dbReference>
<dbReference type="SUPFAM" id="SSF88659">
    <property type="entry name" value="Sigma3 and sigma4 domains of RNA polymerase sigma factors"/>
    <property type="match status" value="1"/>
</dbReference>
<dbReference type="Pfam" id="PF08281">
    <property type="entry name" value="Sigma70_r4_2"/>
    <property type="match status" value="1"/>
</dbReference>
<gene>
    <name evidence="8" type="ORF">F9K24_21815</name>
</gene>
<evidence type="ECO:0000259" key="6">
    <source>
        <dbReference type="Pfam" id="PF04542"/>
    </source>
</evidence>
<name>A0A833LVD1_9LEPT</name>
<dbReference type="InterPro" id="IPR036388">
    <property type="entry name" value="WH-like_DNA-bd_sf"/>
</dbReference>
<comment type="similarity">
    <text evidence="1">Belongs to the sigma-70 factor family. ECF subfamily.</text>
</comment>
<sequence>MKHFNTLYQANYAMVHGLVTRMVGDGDVVKDLVQEVFVKLYLQLQAGERIEYPKTWLYRVATHGAINHLSRTRKHLAMEEAMHVSEKAGAEQLLERSDRKRQIDRALMKLEERDRLLLVLYADGLSYREMAEIGSIGLSSVGKLLSRAIQKFKKIAQDEGIDVFE</sequence>
<dbReference type="PANTHER" id="PTHR43133">
    <property type="entry name" value="RNA POLYMERASE ECF-TYPE SIGMA FACTO"/>
    <property type="match status" value="1"/>
</dbReference>
<keyword evidence="4" id="KW-0238">DNA-binding</keyword>
<dbReference type="Proteomes" id="UP000460298">
    <property type="component" value="Unassembled WGS sequence"/>
</dbReference>
<dbReference type="GO" id="GO:0016987">
    <property type="term" value="F:sigma factor activity"/>
    <property type="evidence" value="ECO:0007669"/>
    <property type="project" value="UniProtKB-KW"/>
</dbReference>
<protein>
    <submittedName>
        <fullName evidence="8">Sigma-70 family RNA polymerase sigma factor</fullName>
    </submittedName>
</protein>
<dbReference type="EMBL" id="WBUI01000048">
    <property type="protein sequence ID" value="KAB2928528.1"/>
    <property type="molecule type" value="Genomic_DNA"/>
</dbReference>
<evidence type="ECO:0000313" key="9">
    <source>
        <dbReference type="Proteomes" id="UP000460298"/>
    </source>
</evidence>
<accession>A0A833LVD1</accession>